<gene>
    <name evidence="1" type="ORF">N3K66_002147</name>
</gene>
<organism evidence="1 2">
    <name type="scientific">Trichothecium roseum</name>
    <dbReference type="NCBI Taxonomy" id="47278"/>
    <lineage>
        <taxon>Eukaryota</taxon>
        <taxon>Fungi</taxon>
        <taxon>Dikarya</taxon>
        <taxon>Ascomycota</taxon>
        <taxon>Pezizomycotina</taxon>
        <taxon>Sordariomycetes</taxon>
        <taxon>Hypocreomycetidae</taxon>
        <taxon>Hypocreales</taxon>
        <taxon>Hypocreales incertae sedis</taxon>
        <taxon>Trichothecium</taxon>
    </lineage>
</organism>
<keyword evidence="2" id="KW-1185">Reference proteome</keyword>
<comment type="caution">
    <text evidence="1">The sequence shown here is derived from an EMBL/GenBank/DDBJ whole genome shotgun (WGS) entry which is preliminary data.</text>
</comment>
<dbReference type="Proteomes" id="UP001163324">
    <property type="component" value="Chromosome 2"/>
</dbReference>
<evidence type="ECO:0000313" key="1">
    <source>
        <dbReference type="EMBL" id="KAI9902795.1"/>
    </source>
</evidence>
<accession>A0ACC0VAQ8</accession>
<proteinExistence type="predicted"/>
<protein>
    <submittedName>
        <fullName evidence="1">Uncharacterized protein</fullName>
    </submittedName>
</protein>
<evidence type="ECO:0000313" key="2">
    <source>
        <dbReference type="Proteomes" id="UP001163324"/>
    </source>
</evidence>
<reference evidence="1" key="1">
    <citation type="submission" date="2022-10" db="EMBL/GenBank/DDBJ databases">
        <title>Complete Genome of Trichothecium roseum strain YXFP-22015, a Plant Pathogen Isolated from Citrus.</title>
        <authorList>
            <person name="Wang Y."/>
            <person name="Zhu L."/>
        </authorList>
    </citation>
    <scope>NUCLEOTIDE SEQUENCE</scope>
    <source>
        <strain evidence="1">YXFP-22015</strain>
    </source>
</reference>
<name>A0ACC0VAQ8_9HYPO</name>
<sequence length="168" mass="19283">MAHLDDYAPAVPSPLNPTPPPPQRTNRTRRADDLIFLTAPFRRNTDVSPAEMLLRRKAAEAWRSHRLHKRVAEYEMRTVRAITAKRMDLESCDDDPLRAEEGESLWAQLDREEAERKSGNGREAAAGREDRSNCFRLPQLGFLSATSIMAYGLWRFFGAWRARRNSNS</sequence>
<dbReference type="EMBL" id="CM047941">
    <property type="protein sequence ID" value="KAI9902795.1"/>
    <property type="molecule type" value="Genomic_DNA"/>
</dbReference>